<dbReference type="AlphaFoldDB" id="A0A1H6Z0I6"/>
<dbReference type="SUPFAM" id="SSF69593">
    <property type="entry name" value="Glycerol-3-phosphate (1)-acyltransferase"/>
    <property type="match status" value="1"/>
</dbReference>
<reference evidence="5" key="1">
    <citation type="submission" date="2016-10" db="EMBL/GenBank/DDBJ databases">
        <authorList>
            <person name="Varghese N."/>
            <person name="Submissions S."/>
        </authorList>
    </citation>
    <scope>NUCLEOTIDE SEQUENCE [LARGE SCALE GENOMIC DNA]</scope>
    <source>
        <strain evidence="5">CGMCC 1.10218</strain>
    </source>
</reference>
<sequence>MSGALTWPHRRPTLGSRLALAALRAAGWTPLLAPPPGPRLVAAGAPHTADADFWLGLLWKWATRSPVHFVGKHDLFRPPLGLFMRAVGGLPLDRRRARNNFVGAVADVIRREREIVLIVAPEGTRARADHWKTGFYYMARAADVPIGVLVLDWGRKRVGLVGYLTPSGDLEADFAEIRRLLEGVQGRVPGNMTPAYPRPRETNPEE</sequence>
<dbReference type="PANTHER" id="PTHR10434">
    <property type="entry name" value="1-ACYL-SN-GLYCEROL-3-PHOSPHATE ACYLTRANSFERASE"/>
    <property type="match status" value="1"/>
</dbReference>
<keyword evidence="5" id="KW-1185">Reference proteome</keyword>
<evidence type="ECO:0000313" key="5">
    <source>
        <dbReference type="Proteomes" id="UP000199223"/>
    </source>
</evidence>
<name>A0A1H6Z0I6_9DEIO</name>
<evidence type="ECO:0000313" key="4">
    <source>
        <dbReference type="EMBL" id="SEJ44887.1"/>
    </source>
</evidence>
<dbReference type="RefSeq" id="WP_092264539.1">
    <property type="nucleotide sequence ID" value="NZ_FNZA01000008.1"/>
</dbReference>
<evidence type="ECO:0000256" key="1">
    <source>
        <dbReference type="ARBA" id="ARBA00022679"/>
    </source>
</evidence>
<gene>
    <name evidence="4" type="ORF">SAMN04488058_10879</name>
</gene>
<accession>A0A1H6Z0I6</accession>
<feature type="domain" description="Phospholipid/glycerol acyltransferase" evidence="3">
    <location>
        <begin position="39"/>
        <end position="154"/>
    </location>
</feature>
<keyword evidence="1 4" id="KW-0808">Transferase</keyword>
<dbReference type="OrthoDB" id="9803035at2"/>
<dbReference type="STRING" id="856736.SAMN04488058_10879"/>
<proteinExistence type="predicted"/>
<dbReference type="GO" id="GO:0003841">
    <property type="term" value="F:1-acylglycerol-3-phosphate O-acyltransferase activity"/>
    <property type="evidence" value="ECO:0007669"/>
    <property type="project" value="TreeGrafter"/>
</dbReference>
<dbReference type="GO" id="GO:0006654">
    <property type="term" value="P:phosphatidic acid biosynthetic process"/>
    <property type="evidence" value="ECO:0007669"/>
    <property type="project" value="TreeGrafter"/>
</dbReference>
<dbReference type="Proteomes" id="UP000199223">
    <property type="component" value="Unassembled WGS sequence"/>
</dbReference>
<dbReference type="EMBL" id="FNZA01000008">
    <property type="protein sequence ID" value="SEJ44887.1"/>
    <property type="molecule type" value="Genomic_DNA"/>
</dbReference>
<organism evidence="4 5">
    <name type="scientific">Deinococcus reticulitermitis</name>
    <dbReference type="NCBI Taxonomy" id="856736"/>
    <lineage>
        <taxon>Bacteria</taxon>
        <taxon>Thermotogati</taxon>
        <taxon>Deinococcota</taxon>
        <taxon>Deinococci</taxon>
        <taxon>Deinococcales</taxon>
        <taxon>Deinococcaceae</taxon>
        <taxon>Deinococcus</taxon>
    </lineage>
</organism>
<dbReference type="SMART" id="SM00563">
    <property type="entry name" value="PlsC"/>
    <property type="match status" value="1"/>
</dbReference>
<dbReference type="InterPro" id="IPR002123">
    <property type="entry name" value="Plipid/glycerol_acylTrfase"/>
</dbReference>
<evidence type="ECO:0000259" key="3">
    <source>
        <dbReference type="SMART" id="SM00563"/>
    </source>
</evidence>
<evidence type="ECO:0000256" key="2">
    <source>
        <dbReference type="ARBA" id="ARBA00023315"/>
    </source>
</evidence>
<protein>
    <submittedName>
        <fullName evidence="4">Acyltransferase</fullName>
    </submittedName>
</protein>
<dbReference type="PANTHER" id="PTHR10434:SF9">
    <property type="entry name" value="PHOSPHOLIPID_GLYCEROL ACYLTRANSFERASE DOMAIN-CONTAINING PROTEIN"/>
    <property type="match status" value="1"/>
</dbReference>
<dbReference type="Pfam" id="PF01553">
    <property type="entry name" value="Acyltransferase"/>
    <property type="match status" value="1"/>
</dbReference>
<keyword evidence="2 4" id="KW-0012">Acyltransferase</keyword>